<proteinExistence type="predicted"/>
<gene>
    <name evidence="2" type="ORF">C7H85_17285</name>
</gene>
<dbReference type="AlphaFoldDB" id="A0A2P7QWN4"/>
<organism evidence="2 3">
    <name type="scientific">Zobellella endophytica</name>
    <dbReference type="NCBI Taxonomy" id="2116700"/>
    <lineage>
        <taxon>Bacteria</taxon>
        <taxon>Pseudomonadati</taxon>
        <taxon>Pseudomonadota</taxon>
        <taxon>Gammaproteobacteria</taxon>
        <taxon>Aeromonadales</taxon>
        <taxon>Aeromonadaceae</taxon>
        <taxon>Zobellella</taxon>
    </lineage>
</organism>
<dbReference type="Proteomes" id="UP000240243">
    <property type="component" value="Unassembled WGS sequence"/>
</dbReference>
<accession>A0A2P7QWN4</accession>
<keyword evidence="3" id="KW-1185">Reference proteome</keyword>
<dbReference type="RefSeq" id="WP_106730959.1">
    <property type="nucleotide sequence ID" value="NZ_PXYG01000010.1"/>
</dbReference>
<evidence type="ECO:0000313" key="3">
    <source>
        <dbReference type="Proteomes" id="UP000240243"/>
    </source>
</evidence>
<evidence type="ECO:0000256" key="1">
    <source>
        <dbReference type="SAM" id="SignalP"/>
    </source>
</evidence>
<dbReference type="OrthoDB" id="5833205at2"/>
<comment type="caution">
    <text evidence="2">The sequence shown here is derived from an EMBL/GenBank/DDBJ whole genome shotgun (WGS) entry which is preliminary data.</text>
</comment>
<feature type="signal peptide" evidence="1">
    <location>
        <begin position="1"/>
        <end position="23"/>
    </location>
</feature>
<feature type="chain" id="PRO_5015146706" evidence="1">
    <location>
        <begin position="24"/>
        <end position="342"/>
    </location>
</feature>
<reference evidence="2 3" key="1">
    <citation type="submission" date="2018-03" db="EMBL/GenBank/DDBJ databases">
        <title>The draft genome of Zobellella sp. 59N8.</title>
        <authorList>
            <person name="Liu L."/>
            <person name="Li L."/>
            <person name="Zhang X."/>
            <person name="Liang L."/>
            <person name="Wang T."/>
        </authorList>
    </citation>
    <scope>NUCLEOTIDE SEQUENCE [LARGE SCALE GENOMIC DNA]</scope>
    <source>
        <strain evidence="2 3">59N8</strain>
    </source>
</reference>
<name>A0A2P7QWN4_9GAMM</name>
<evidence type="ECO:0000313" key="2">
    <source>
        <dbReference type="EMBL" id="PSJ42364.1"/>
    </source>
</evidence>
<protein>
    <submittedName>
        <fullName evidence="2">Uncharacterized protein</fullName>
    </submittedName>
</protein>
<dbReference type="EMBL" id="PXYG01000010">
    <property type="protein sequence ID" value="PSJ42364.1"/>
    <property type="molecule type" value="Genomic_DNA"/>
</dbReference>
<keyword evidence="1" id="KW-0732">Signal</keyword>
<sequence length="342" mass="34959">MNKLTIPPVAAVVMLSLSGYASANDYDVIEYDKAVKINADFQVDMGFKEYLKVKGFAVVENKQSFTDNTTTYDIYNYKGSSNNTSLGNDAIGNNSGNVGLNMAAGSGNVQANNVALAVQEQVGGDNWGAYYGKDKKGGSKDVSKPTVDAEIFSDQYVGGNKTTVKGSSNTTYLGDNSIKNNSGNVGVNVAAGSGNLQANNFAAAVGNGEYFAAVATVSNKQKSDDNDSTYTGSLNKAEMGKNSINGNSGNVGVNAAAGDGNLQTNNLAAAVGNGVLQAAVATVYNNQMATYNTASYSSSNNNASLGAGSLSNNMGNIGVNIAAGSNNLQSNSLAVSAGNVSF</sequence>